<dbReference type="InterPro" id="IPR028871">
    <property type="entry name" value="BlueCu_1_BS"/>
</dbReference>
<organism evidence="5 6">
    <name type="scientific">Chenopodium quinoa</name>
    <name type="common">Quinoa</name>
    <dbReference type="NCBI Taxonomy" id="63459"/>
    <lineage>
        <taxon>Eukaryota</taxon>
        <taxon>Viridiplantae</taxon>
        <taxon>Streptophyta</taxon>
        <taxon>Embryophyta</taxon>
        <taxon>Tracheophyta</taxon>
        <taxon>Spermatophyta</taxon>
        <taxon>Magnoliopsida</taxon>
        <taxon>eudicotyledons</taxon>
        <taxon>Gunneridae</taxon>
        <taxon>Pentapetalae</taxon>
        <taxon>Caryophyllales</taxon>
        <taxon>Chenopodiaceae</taxon>
        <taxon>Chenopodioideae</taxon>
        <taxon>Atripliceae</taxon>
        <taxon>Chenopodium</taxon>
    </lineage>
</organism>
<dbReference type="InterPro" id="IPR003245">
    <property type="entry name" value="Phytocyanin_dom"/>
</dbReference>
<name>A0A803LJZ5_CHEQI</name>
<keyword evidence="1" id="KW-0479">Metal-binding</keyword>
<reference evidence="5" key="2">
    <citation type="submission" date="2021-03" db="UniProtKB">
        <authorList>
            <consortium name="EnsemblPlants"/>
        </authorList>
    </citation>
    <scope>IDENTIFICATION</scope>
</reference>
<reference evidence="5" key="1">
    <citation type="journal article" date="2017" name="Nature">
        <title>The genome of Chenopodium quinoa.</title>
        <authorList>
            <person name="Jarvis D.E."/>
            <person name="Ho Y.S."/>
            <person name="Lightfoot D.J."/>
            <person name="Schmoeckel S.M."/>
            <person name="Li B."/>
            <person name="Borm T.J.A."/>
            <person name="Ohyanagi H."/>
            <person name="Mineta K."/>
            <person name="Michell C.T."/>
            <person name="Saber N."/>
            <person name="Kharbatia N.M."/>
            <person name="Rupper R.R."/>
            <person name="Sharp A.R."/>
            <person name="Dally N."/>
            <person name="Boughton B.A."/>
            <person name="Woo Y.H."/>
            <person name="Gao G."/>
            <person name="Schijlen E.G.W.M."/>
            <person name="Guo X."/>
            <person name="Momin A.A."/>
            <person name="Negrao S."/>
            <person name="Al-Babili S."/>
            <person name="Gehring C."/>
            <person name="Roessner U."/>
            <person name="Jung C."/>
            <person name="Murphy K."/>
            <person name="Arold S.T."/>
            <person name="Gojobori T."/>
            <person name="van der Linden C.G."/>
            <person name="van Loo E.N."/>
            <person name="Jellen E.N."/>
            <person name="Maughan P.J."/>
            <person name="Tester M."/>
        </authorList>
    </citation>
    <scope>NUCLEOTIDE SEQUENCE [LARGE SCALE GENOMIC DNA]</scope>
    <source>
        <strain evidence="5">cv. PI 614886</strain>
    </source>
</reference>
<feature type="compositionally biased region" description="Polar residues" evidence="3">
    <location>
        <begin position="51"/>
        <end position="73"/>
    </location>
</feature>
<evidence type="ECO:0000256" key="3">
    <source>
        <dbReference type="SAM" id="MobiDB-lite"/>
    </source>
</evidence>
<dbReference type="Gramene" id="AUR62014292-RA">
    <property type="protein sequence ID" value="AUR62014292-RA:cds"/>
    <property type="gene ID" value="AUR62014292"/>
</dbReference>
<evidence type="ECO:0000256" key="2">
    <source>
        <dbReference type="ARBA" id="ARBA00023008"/>
    </source>
</evidence>
<feature type="region of interest" description="Disordered" evidence="3">
    <location>
        <begin position="51"/>
        <end position="88"/>
    </location>
</feature>
<keyword evidence="2" id="KW-0186">Copper</keyword>
<evidence type="ECO:0000313" key="5">
    <source>
        <dbReference type="EnsemblPlants" id="AUR62014292-RA:cds"/>
    </source>
</evidence>
<dbReference type="Proteomes" id="UP000596660">
    <property type="component" value="Unplaced"/>
</dbReference>
<keyword evidence="6" id="KW-1185">Reference proteome</keyword>
<dbReference type="GO" id="GO:0046872">
    <property type="term" value="F:metal ion binding"/>
    <property type="evidence" value="ECO:0007669"/>
    <property type="project" value="UniProtKB-KW"/>
</dbReference>
<dbReference type="PROSITE" id="PS00196">
    <property type="entry name" value="COPPER_BLUE"/>
    <property type="match status" value="1"/>
</dbReference>
<dbReference type="InterPro" id="IPR008972">
    <property type="entry name" value="Cupredoxin"/>
</dbReference>
<accession>A0A803LJZ5</accession>
<evidence type="ECO:0000256" key="1">
    <source>
        <dbReference type="ARBA" id="ARBA00022723"/>
    </source>
</evidence>
<evidence type="ECO:0000313" key="6">
    <source>
        <dbReference type="Proteomes" id="UP000596660"/>
    </source>
</evidence>
<protein>
    <recommendedName>
        <fullName evidence="4">Phytocyanin domain-containing protein</fullName>
    </recommendedName>
</protein>
<dbReference type="Gene3D" id="2.60.40.420">
    <property type="entry name" value="Cupredoxins - blue copper proteins"/>
    <property type="match status" value="1"/>
</dbReference>
<dbReference type="PROSITE" id="PS51485">
    <property type="entry name" value="PHYTOCYANIN"/>
    <property type="match status" value="1"/>
</dbReference>
<dbReference type="AlphaFoldDB" id="A0A803LJZ5"/>
<proteinExistence type="predicted"/>
<dbReference type="EnsemblPlants" id="AUR62014292-RA">
    <property type="protein sequence ID" value="AUR62014292-RA:cds"/>
    <property type="gene ID" value="AUR62014292"/>
</dbReference>
<sequence length="112" mass="12303">MSHHQPYDDGNGQTVILLSQPGWRYFVCGRPHHCSMGLKLSVEVLYQHNPLDQTPQSNSAAAQPVQPGSTPTEGSGYGYHDKHDPHLSRGYSNLNAVNSSRAVELKNFCNGN</sequence>
<feature type="domain" description="Phytocyanin" evidence="4">
    <location>
        <begin position="1"/>
        <end position="46"/>
    </location>
</feature>
<evidence type="ECO:0000259" key="4">
    <source>
        <dbReference type="PROSITE" id="PS51485"/>
    </source>
</evidence>
<dbReference type="Pfam" id="PF02298">
    <property type="entry name" value="Cu_bind_like"/>
    <property type="match status" value="1"/>
</dbReference>
<dbReference type="SUPFAM" id="SSF49503">
    <property type="entry name" value="Cupredoxins"/>
    <property type="match status" value="1"/>
</dbReference>
<dbReference type="GO" id="GO:0009055">
    <property type="term" value="F:electron transfer activity"/>
    <property type="evidence" value="ECO:0007669"/>
    <property type="project" value="InterPro"/>
</dbReference>